<evidence type="ECO:0000313" key="10">
    <source>
        <dbReference type="Proteomes" id="UP001318040"/>
    </source>
</evidence>
<dbReference type="Pfam" id="PF00177">
    <property type="entry name" value="Ribosomal_S7"/>
    <property type="match status" value="1"/>
</dbReference>
<evidence type="ECO:0000256" key="5">
    <source>
        <dbReference type="ARBA" id="ARBA00023128"/>
    </source>
</evidence>
<gene>
    <name evidence="11" type="primary">LOC116951528</name>
</gene>
<dbReference type="GO" id="GO:0005743">
    <property type="term" value="C:mitochondrial inner membrane"/>
    <property type="evidence" value="ECO:0007669"/>
    <property type="project" value="UniProtKB-ARBA"/>
</dbReference>
<dbReference type="GO" id="GO:0006412">
    <property type="term" value="P:translation"/>
    <property type="evidence" value="ECO:0007669"/>
    <property type="project" value="InterPro"/>
</dbReference>
<dbReference type="GeneID" id="116951528"/>
<keyword evidence="10" id="KW-1185">Reference proteome</keyword>
<dbReference type="FunFam" id="1.10.455.10:FF:000004">
    <property type="entry name" value="28S ribosomal protein S7, mitochondrial"/>
    <property type="match status" value="1"/>
</dbReference>
<dbReference type="PANTHER" id="PTHR11205">
    <property type="entry name" value="RIBOSOMAL PROTEIN S7"/>
    <property type="match status" value="1"/>
</dbReference>
<evidence type="ECO:0000259" key="9">
    <source>
        <dbReference type="Pfam" id="PF00177"/>
    </source>
</evidence>
<evidence type="ECO:0000256" key="4">
    <source>
        <dbReference type="ARBA" id="ARBA00022980"/>
    </source>
</evidence>
<evidence type="ECO:0000256" key="8">
    <source>
        <dbReference type="ARBA" id="ARBA00041309"/>
    </source>
</evidence>
<dbReference type="RefSeq" id="XP_032826113.1">
    <property type="nucleotide sequence ID" value="XM_032970222.1"/>
</dbReference>
<evidence type="ECO:0000313" key="11">
    <source>
        <dbReference type="RefSeq" id="XP_032826113.1"/>
    </source>
</evidence>
<dbReference type="Proteomes" id="UP001318040">
    <property type="component" value="Chromosome 43"/>
</dbReference>
<evidence type="ECO:0000256" key="1">
    <source>
        <dbReference type="ARBA" id="ARBA00004173"/>
    </source>
</evidence>
<keyword evidence="5" id="KW-0496">Mitochondrion</keyword>
<proteinExistence type="inferred from homology"/>
<dbReference type="Gene3D" id="1.10.455.10">
    <property type="entry name" value="Ribosomal protein S7 domain"/>
    <property type="match status" value="1"/>
</dbReference>
<dbReference type="SUPFAM" id="SSF47973">
    <property type="entry name" value="Ribosomal protein S7"/>
    <property type="match status" value="1"/>
</dbReference>
<evidence type="ECO:0000256" key="6">
    <source>
        <dbReference type="ARBA" id="ARBA00023274"/>
    </source>
</evidence>
<dbReference type="InterPro" id="IPR000235">
    <property type="entry name" value="Ribosomal_uS7"/>
</dbReference>
<evidence type="ECO:0000256" key="3">
    <source>
        <dbReference type="ARBA" id="ARBA00022946"/>
    </source>
</evidence>
<dbReference type="KEGG" id="pmrn:116951528"/>
<evidence type="ECO:0000256" key="7">
    <source>
        <dbReference type="ARBA" id="ARBA00039306"/>
    </source>
</evidence>
<comment type="similarity">
    <text evidence="2">Belongs to the universal ribosomal protein uS7 family.</text>
</comment>
<dbReference type="InterPro" id="IPR023798">
    <property type="entry name" value="Ribosomal_uS7_dom"/>
</dbReference>
<sequence length="246" mass="28281">MAASSLVPRVSALGRVALLLRRLPGPCPPVLMQVRGSQYNPYFLPPDPIGEHSRLQQPPAELSAEERELDQLKAVRPIKAAPPSLTSSVFYDDTVSKFINMLMKGGNKVLARSIMQETLELIKRKQLETYYKTPEPERDAIECNPYTIFHTAMENCKPVIGLVTVKKGGKNYQVPTPLKDNRRRFLAMKWLITECRENKARRSLMQQRLSVEVLRAFTNEGNVIRRKHDLHRMAEGNRAFAHYRWW</sequence>
<evidence type="ECO:0000256" key="2">
    <source>
        <dbReference type="ARBA" id="ARBA00007151"/>
    </source>
</evidence>
<feature type="domain" description="Small ribosomal subunit protein uS7" evidence="9">
    <location>
        <begin position="82"/>
        <end position="238"/>
    </location>
</feature>
<accession>A0AAJ7U0L1</accession>
<keyword evidence="4" id="KW-0689">Ribosomal protein</keyword>
<keyword evidence="6" id="KW-0687">Ribonucleoprotein</keyword>
<comment type="subcellular location">
    <subcellularLocation>
        <location evidence="1">Mitochondrion</location>
    </subcellularLocation>
</comment>
<name>A0AAJ7U0L1_PETMA</name>
<dbReference type="GO" id="GO:0005763">
    <property type="term" value="C:mitochondrial small ribosomal subunit"/>
    <property type="evidence" value="ECO:0007669"/>
    <property type="project" value="UniProtKB-ARBA"/>
</dbReference>
<reference evidence="11" key="1">
    <citation type="submission" date="2025-08" db="UniProtKB">
        <authorList>
            <consortium name="RefSeq"/>
        </authorList>
    </citation>
    <scope>IDENTIFICATION</scope>
    <source>
        <tissue evidence="11">Sperm</tissue>
    </source>
</reference>
<dbReference type="AlphaFoldDB" id="A0AAJ7U0L1"/>
<organism evidence="10 11">
    <name type="scientific">Petromyzon marinus</name>
    <name type="common">Sea lamprey</name>
    <dbReference type="NCBI Taxonomy" id="7757"/>
    <lineage>
        <taxon>Eukaryota</taxon>
        <taxon>Metazoa</taxon>
        <taxon>Chordata</taxon>
        <taxon>Craniata</taxon>
        <taxon>Vertebrata</taxon>
        <taxon>Cyclostomata</taxon>
        <taxon>Hyperoartia</taxon>
        <taxon>Petromyzontiformes</taxon>
        <taxon>Petromyzontidae</taxon>
        <taxon>Petromyzon</taxon>
    </lineage>
</organism>
<protein>
    <recommendedName>
        <fullName evidence="7">Small ribosomal subunit protein uS7m</fullName>
    </recommendedName>
    <alternativeName>
        <fullName evidence="8">28S ribosomal protein S7, mitochondrial</fullName>
    </alternativeName>
</protein>
<keyword evidence="3" id="KW-0809">Transit peptide</keyword>
<dbReference type="InterPro" id="IPR036823">
    <property type="entry name" value="Ribosomal_uS7_dom_sf"/>
</dbReference>
<dbReference type="CDD" id="cd14870">
    <property type="entry name" value="uS7_Mitochondria_Mammalian"/>
    <property type="match status" value="1"/>
</dbReference>